<dbReference type="EMBL" id="JAJAGQ010000023">
    <property type="protein sequence ID" value="KAJ8528553.1"/>
    <property type="molecule type" value="Genomic_DNA"/>
</dbReference>
<keyword evidence="3" id="KW-1185">Reference proteome</keyword>
<name>A0A9Q1QV42_9SOLA</name>
<accession>A0A9Q1QV42</accession>
<sequence length="143" mass="15598">MVALSKQRPFPIPRILRWRTEEKSEPVDPFRNASDRRPLPDQVDDASCKAFPLPDPTHDGPSSPLTDHVHSDDGPSSPLPDQVDDASCKTFLGEVTDSTVASEDRSPNGGITNVLAQIRGEDDIEEFGDAAQNGYDTANEEVI</sequence>
<dbReference type="Proteomes" id="UP001152561">
    <property type="component" value="Unassembled WGS sequence"/>
</dbReference>
<proteinExistence type="predicted"/>
<evidence type="ECO:0000313" key="3">
    <source>
        <dbReference type="Proteomes" id="UP001152561"/>
    </source>
</evidence>
<gene>
    <name evidence="2" type="ORF">K7X08_022245</name>
</gene>
<comment type="caution">
    <text evidence="2">The sequence shown here is derived from an EMBL/GenBank/DDBJ whole genome shotgun (WGS) entry which is preliminary data.</text>
</comment>
<evidence type="ECO:0000256" key="1">
    <source>
        <dbReference type="SAM" id="MobiDB-lite"/>
    </source>
</evidence>
<feature type="compositionally biased region" description="Basic and acidic residues" evidence="1">
    <location>
        <begin position="18"/>
        <end position="39"/>
    </location>
</feature>
<dbReference type="AlphaFoldDB" id="A0A9Q1QV42"/>
<evidence type="ECO:0000313" key="2">
    <source>
        <dbReference type="EMBL" id="KAJ8528553.1"/>
    </source>
</evidence>
<protein>
    <submittedName>
        <fullName evidence="2">Uncharacterized protein</fullName>
    </submittedName>
</protein>
<reference evidence="3" key="1">
    <citation type="journal article" date="2023" name="Proc. Natl. Acad. Sci. U.S.A.">
        <title>Genomic and structural basis for evolution of tropane alkaloid biosynthesis.</title>
        <authorList>
            <person name="Wanga Y.-J."/>
            <person name="Taina T."/>
            <person name="Yua J.-Y."/>
            <person name="Lia J."/>
            <person name="Xua B."/>
            <person name="Chenc J."/>
            <person name="D'Auriad J.C."/>
            <person name="Huanga J.-P."/>
            <person name="Huanga S.-X."/>
        </authorList>
    </citation>
    <scope>NUCLEOTIDE SEQUENCE [LARGE SCALE GENOMIC DNA]</scope>
    <source>
        <strain evidence="3">cv. KIB-2019</strain>
    </source>
</reference>
<feature type="region of interest" description="Disordered" evidence="1">
    <location>
        <begin position="1"/>
        <end position="86"/>
    </location>
</feature>
<organism evidence="2 3">
    <name type="scientific">Anisodus acutangulus</name>
    <dbReference type="NCBI Taxonomy" id="402998"/>
    <lineage>
        <taxon>Eukaryota</taxon>
        <taxon>Viridiplantae</taxon>
        <taxon>Streptophyta</taxon>
        <taxon>Embryophyta</taxon>
        <taxon>Tracheophyta</taxon>
        <taxon>Spermatophyta</taxon>
        <taxon>Magnoliopsida</taxon>
        <taxon>eudicotyledons</taxon>
        <taxon>Gunneridae</taxon>
        <taxon>Pentapetalae</taxon>
        <taxon>asterids</taxon>
        <taxon>lamiids</taxon>
        <taxon>Solanales</taxon>
        <taxon>Solanaceae</taxon>
        <taxon>Solanoideae</taxon>
        <taxon>Hyoscyameae</taxon>
        <taxon>Anisodus</taxon>
    </lineage>
</organism>